<feature type="compositionally biased region" description="Basic and acidic residues" evidence="1">
    <location>
        <begin position="599"/>
        <end position="697"/>
    </location>
</feature>
<evidence type="ECO:0000256" key="1">
    <source>
        <dbReference type="SAM" id="MobiDB-lite"/>
    </source>
</evidence>
<feature type="compositionally biased region" description="Basic and acidic residues" evidence="1">
    <location>
        <begin position="421"/>
        <end position="438"/>
    </location>
</feature>
<feature type="compositionally biased region" description="Polar residues" evidence="1">
    <location>
        <begin position="585"/>
        <end position="598"/>
    </location>
</feature>
<proteinExistence type="predicted"/>
<dbReference type="RefSeq" id="WP_329256977.1">
    <property type="nucleotide sequence ID" value="NZ_CP109011.1"/>
</dbReference>
<feature type="region of interest" description="Disordered" evidence="1">
    <location>
        <begin position="410"/>
        <end position="438"/>
    </location>
</feature>
<feature type="compositionally biased region" description="Gly residues" evidence="1">
    <location>
        <begin position="973"/>
        <end position="995"/>
    </location>
</feature>
<feature type="region of interest" description="Disordered" evidence="1">
    <location>
        <begin position="862"/>
        <end position="933"/>
    </location>
</feature>
<feature type="region of interest" description="Disordered" evidence="1">
    <location>
        <begin position="462"/>
        <end position="836"/>
    </location>
</feature>
<feature type="compositionally biased region" description="Basic and acidic residues" evidence="1">
    <location>
        <begin position="704"/>
        <end position="757"/>
    </location>
</feature>
<evidence type="ECO:0000313" key="2">
    <source>
        <dbReference type="EMBL" id="WUT40858.1"/>
    </source>
</evidence>
<dbReference type="Gene3D" id="2.60.450.20">
    <property type="match status" value="1"/>
</dbReference>
<organism evidence="2 3">
    <name type="scientific">Streptomyces pseudovenezuelae</name>
    <dbReference type="NCBI Taxonomy" id="67350"/>
    <lineage>
        <taxon>Bacteria</taxon>
        <taxon>Bacillati</taxon>
        <taxon>Actinomycetota</taxon>
        <taxon>Actinomycetes</taxon>
        <taxon>Kitasatosporales</taxon>
        <taxon>Streptomycetaceae</taxon>
        <taxon>Streptomyces</taxon>
        <taxon>Streptomyces aurantiacus group</taxon>
    </lineage>
</organism>
<dbReference type="InterPro" id="IPR047002">
    <property type="entry name" value="Tcp10_C_sf"/>
</dbReference>
<dbReference type="PANTHER" id="PTHR15272:SF0">
    <property type="entry name" value="CHROMATIN ASSEMBLY FACTOR 1 SUBUNIT A"/>
    <property type="match status" value="1"/>
</dbReference>
<feature type="compositionally biased region" description="Basic and acidic residues" evidence="1">
    <location>
        <begin position="462"/>
        <end position="579"/>
    </location>
</feature>
<dbReference type="PANTHER" id="PTHR15272">
    <property type="entry name" value="CHROMATIN ASSEMBLY FACTOR 1 SUBUNIT A CAF-1 SUBUNIT A"/>
    <property type="match status" value="1"/>
</dbReference>
<reference evidence="2" key="1">
    <citation type="submission" date="2022-10" db="EMBL/GenBank/DDBJ databases">
        <title>The complete genomes of actinobacterial strains from the NBC collection.</title>
        <authorList>
            <person name="Joergensen T.S."/>
            <person name="Alvarez Arevalo M."/>
            <person name="Sterndorff E.B."/>
            <person name="Faurdal D."/>
            <person name="Vuksanovic O."/>
            <person name="Mourched A.-S."/>
            <person name="Charusanti P."/>
            <person name="Shaw S."/>
            <person name="Blin K."/>
            <person name="Weber T."/>
        </authorList>
    </citation>
    <scope>NUCLEOTIDE SEQUENCE</scope>
    <source>
        <strain evidence="2">NBC_00686</strain>
    </source>
</reference>
<feature type="compositionally biased region" description="Polar residues" evidence="1">
    <location>
        <begin position="806"/>
        <end position="832"/>
    </location>
</feature>
<name>A0ABZ1WM79_9ACTN</name>
<sequence>MALDPTKITGELTATNDHWHEAVKLFTGYVAPARDTLFDTLVGNEGIPLMKVEISDVSQVDYVDTEDLNWLYENAGYRIQNTDFVIPFYRTSGGAGSDVTMHKARITLLGQKSGDDPPSGGYVEGGTFSSQYDNHLGMGKPTWDTRPLAQYSYGTGLALEALLNKPEGTHGFSWNEVSVDEAASVTLNNFDVVAGAFDRAAKFFVDQQKKIEEWQTRVGLEKNDAWRGTAAGVFWDLVKKLNKQYSDYADDMSPNGSYFSKQGNEIRDAKKALRAAAWDLHTSWATWEYKDGNPLSWLHSLLSRITKYVWDHNITKITYEIVPSYSEAPSTVNYVAEEGFDNNAKDPGDANTPAREFGDLKDLATWAKIGNQAILDWQKSVVDQLDKAAVAALKDVKDAWSKSTFDLGDIKSRGGSSLEEGLSKDEAEVKEEEAEKKAAEAAAQQAAYMQWMKDQAAKAEAEAAKAKAEQEAKEKAAEEKAAKEKAEQEAKEAAAKAEQEAKEKEAEAKAEQKEKEQEAKQAEAEKKAEEKEAAAKAEQEAKEKEAEAKAEQKEKEQEAKQAEAEAKQEQKEKEAEAKAAEAQARQEQLQIAQMNQAKGEQERQRKEQEQKEAEAEAKAEQKENEAEAKQAEQEAKQEAKEKEAETKAEQERKEQEAKQAEAEKKAEQKEAAAKAEQEAKEKEAEAKAEQKENEQEAKQAQAEAKAEQKQAEQEAKQEQLQTEQEKKQAQAEAEQRQLEQEAAKREQEALGRYDNARQDILNNGDLSQLSPTPISGPVNDATLDLPGGGETHIDSSGRVVTEYPDGSSTTIDPLTHSSTVTRPDGTTISGPLNTGDLLTNPDGSVTHLDSGGHVVTEYPDGTVQTVDPDTGSTTITLPDGTSSSGYLNGGDLPTYGSSAPQPSYDHPSYEEELYDDTPYRSPLDYSSAANPQVTMPSNRQLLNTAAFPGLATAGGPDSSAGASAASPASSGSPMGGMPMGGMGGMGGGGGGGAGNNDGERVRNVIDSDIVSNRRGRPGTGGTRGNGGYAEDEVRVAAGGPSTTGSTPFLPGSAGTPGRPETQSTDRARDTWEPEDEDVWGADEGGAPAVIGR</sequence>
<dbReference type="EMBL" id="CP109011">
    <property type="protein sequence ID" value="WUT40858.1"/>
    <property type="molecule type" value="Genomic_DNA"/>
</dbReference>
<keyword evidence="3" id="KW-1185">Reference proteome</keyword>
<feature type="compositionally biased region" description="Polar residues" evidence="1">
    <location>
        <begin position="862"/>
        <end position="886"/>
    </location>
</feature>
<evidence type="ECO:0000313" key="3">
    <source>
        <dbReference type="Proteomes" id="UP001432168"/>
    </source>
</evidence>
<feature type="compositionally biased region" description="Polar residues" evidence="1">
    <location>
        <begin position="760"/>
        <end position="773"/>
    </location>
</feature>
<accession>A0ABZ1WM79</accession>
<dbReference type="NCBIfam" id="NF038047">
    <property type="entry name" value="not_Tcp10"/>
    <property type="match status" value="1"/>
</dbReference>
<gene>
    <name evidence="2" type="ORF">OG929_00595</name>
</gene>
<dbReference type="Proteomes" id="UP001432168">
    <property type="component" value="Chromosome"/>
</dbReference>
<feature type="region of interest" description="Disordered" evidence="1">
    <location>
        <begin position="948"/>
        <end position="1092"/>
    </location>
</feature>
<protein>
    <submittedName>
        <fullName evidence="2">AAWKG family protein</fullName>
    </submittedName>
</protein>
<feature type="compositionally biased region" description="Gly residues" evidence="1">
    <location>
        <begin position="1017"/>
        <end position="1027"/>
    </location>
</feature>
<feature type="compositionally biased region" description="Low complexity" evidence="1">
    <location>
        <begin position="953"/>
        <end position="972"/>
    </location>
</feature>